<dbReference type="OrthoDB" id="1523762at2"/>
<dbReference type="InterPro" id="IPR000644">
    <property type="entry name" value="CBS_dom"/>
</dbReference>
<dbReference type="Proteomes" id="UP000244193">
    <property type="component" value="Chromosome"/>
</dbReference>
<feature type="domain" description="CBS" evidence="2">
    <location>
        <begin position="65"/>
        <end position="126"/>
    </location>
</feature>
<dbReference type="Pfam" id="PF00571">
    <property type="entry name" value="CBS"/>
    <property type="match status" value="2"/>
</dbReference>
<evidence type="ECO:0000256" key="1">
    <source>
        <dbReference type="PROSITE-ProRule" id="PRU00703"/>
    </source>
</evidence>
<dbReference type="PROSITE" id="PS51371">
    <property type="entry name" value="CBS"/>
    <property type="match status" value="2"/>
</dbReference>
<dbReference type="AlphaFoldDB" id="A0A2S0RCD6"/>
<evidence type="ECO:0000313" key="3">
    <source>
        <dbReference type="EMBL" id="AWA28910.1"/>
    </source>
</evidence>
<name>A0A2S0RCD6_9FLAO</name>
<dbReference type="SUPFAM" id="SSF54631">
    <property type="entry name" value="CBS-domain pair"/>
    <property type="match status" value="1"/>
</dbReference>
<evidence type="ECO:0000313" key="4">
    <source>
        <dbReference type="Proteomes" id="UP000244193"/>
    </source>
</evidence>
<feature type="domain" description="CBS" evidence="2">
    <location>
        <begin position="8"/>
        <end position="64"/>
    </location>
</feature>
<sequence>MNTITDFINRDFRPIDSKDTVAEIQDFFAEASFSHFPVVEEGIYIGSVSAEDVETFEPGKTLANYRYAIEVFFARTSTNWFDVLEVFARNHTDVVPVLDDENKYTGYYEIADIVKFFNDTPFLKDPGGIIIVEKGILDYSMGQVVQIVESNNAKILGTFVSATTNDTIQITVKIALGSINDIIQTFRRYDYEIISEHNEDNYLNSLKERSDYLDKYLNI</sequence>
<dbReference type="EMBL" id="CP028811">
    <property type="protein sequence ID" value="AWA28910.1"/>
    <property type="molecule type" value="Genomic_DNA"/>
</dbReference>
<dbReference type="Gene3D" id="3.10.580.10">
    <property type="entry name" value="CBS-domain"/>
    <property type="match status" value="1"/>
</dbReference>
<dbReference type="KEGG" id="fmg:HYN48_01760"/>
<evidence type="ECO:0000259" key="2">
    <source>
        <dbReference type="PROSITE" id="PS51371"/>
    </source>
</evidence>
<gene>
    <name evidence="3" type="ORF">HYN48_01760</name>
</gene>
<keyword evidence="4" id="KW-1185">Reference proteome</keyword>
<protein>
    <submittedName>
        <fullName evidence="3">Acetoin utilization protein acuB</fullName>
    </submittedName>
</protein>
<dbReference type="RefSeq" id="WP_108369496.1">
    <property type="nucleotide sequence ID" value="NZ_CP028811.1"/>
</dbReference>
<dbReference type="InterPro" id="IPR046342">
    <property type="entry name" value="CBS_dom_sf"/>
</dbReference>
<reference evidence="3 4" key="1">
    <citation type="submission" date="2018-04" db="EMBL/GenBank/DDBJ databases">
        <title>Genome sequencing of Flavobacterium sp. HYN0048.</title>
        <authorList>
            <person name="Yi H."/>
            <person name="Baek C."/>
        </authorList>
    </citation>
    <scope>NUCLEOTIDE SEQUENCE [LARGE SCALE GENOMIC DNA]</scope>
    <source>
        <strain evidence="3 4">HYN0048</strain>
    </source>
</reference>
<proteinExistence type="predicted"/>
<accession>A0A2S0RCD6</accession>
<organism evidence="3 4">
    <name type="scientific">Flavobacterium magnum</name>
    <dbReference type="NCBI Taxonomy" id="2162713"/>
    <lineage>
        <taxon>Bacteria</taxon>
        <taxon>Pseudomonadati</taxon>
        <taxon>Bacteroidota</taxon>
        <taxon>Flavobacteriia</taxon>
        <taxon>Flavobacteriales</taxon>
        <taxon>Flavobacteriaceae</taxon>
        <taxon>Flavobacterium</taxon>
    </lineage>
</organism>
<keyword evidence="1" id="KW-0129">CBS domain</keyword>